<feature type="transmembrane region" description="Helical" evidence="1">
    <location>
        <begin position="38"/>
        <end position="59"/>
    </location>
</feature>
<reference evidence="2 3" key="1">
    <citation type="submission" date="2016-02" db="EMBL/GenBank/DDBJ databases">
        <authorList>
            <person name="Wen L."/>
            <person name="He K."/>
            <person name="Yang H."/>
        </authorList>
    </citation>
    <scope>NUCLEOTIDE SEQUENCE [LARGE SCALE GENOMIC DNA]</scope>
    <source>
        <strain evidence="2">ShG14-8</strain>
    </source>
</reference>
<name>A0A139BWK8_9PROT</name>
<proteinExistence type="predicted"/>
<evidence type="ECO:0000313" key="2">
    <source>
        <dbReference type="EMBL" id="KXS33377.1"/>
    </source>
</evidence>
<dbReference type="EMBL" id="LSLI01000007">
    <property type="protein sequence ID" value="KXS33377.1"/>
    <property type="molecule type" value="Genomic_DNA"/>
</dbReference>
<keyword evidence="1" id="KW-0812">Transmembrane</keyword>
<comment type="caution">
    <text evidence="2">The sequence shown here is derived from an EMBL/GenBank/DDBJ whole genome shotgun (WGS) entry which is preliminary data.</text>
</comment>
<dbReference type="AlphaFoldDB" id="A0A139BWK8"/>
<keyword evidence="1" id="KW-1133">Transmembrane helix</keyword>
<evidence type="ECO:0000313" key="3">
    <source>
        <dbReference type="Proteomes" id="UP000070578"/>
    </source>
</evidence>
<sequence>MLILRLLVVLMTALLVLSGAMFVLTRNRKYLDFAWQTLRFAVLVVLVFALLFVLERYVLAGWRVML</sequence>
<protein>
    <submittedName>
        <fullName evidence="2">Uncharacterized protein</fullName>
    </submittedName>
</protein>
<dbReference type="Proteomes" id="UP000070578">
    <property type="component" value="Unassembled WGS sequence"/>
</dbReference>
<organism evidence="2 3">
    <name type="scientific">Candidatus Gallionella acididurans</name>
    <dbReference type="NCBI Taxonomy" id="1796491"/>
    <lineage>
        <taxon>Bacteria</taxon>
        <taxon>Pseudomonadati</taxon>
        <taxon>Pseudomonadota</taxon>
        <taxon>Betaproteobacteria</taxon>
        <taxon>Nitrosomonadales</taxon>
        <taxon>Gallionellaceae</taxon>
        <taxon>Gallionella</taxon>
    </lineage>
</organism>
<keyword evidence="1" id="KW-0472">Membrane</keyword>
<reference evidence="2 3" key="2">
    <citation type="submission" date="2016-03" db="EMBL/GenBank/DDBJ databases">
        <title>New uncultured bacterium of the family Gallionellaceae from acid mine drainage: description and reconstruction of genome based on metagenomic analysis of microbial community.</title>
        <authorList>
            <person name="Kadnikov V."/>
            <person name="Ivasenko D."/>
            <person name="Beletsky A."/>
            <person name="Mardanov A."/>
            <person name="Danilova E."/>
            <person name="Pimenov N."/>
            <person name="Karnachuk O."/>
            <person name="Ravin N."/>
        </authorList>
    </citation>
    <scope>NUCLEOTIDE SEQUENCE [LARGE SCALE GENOMIC DNA]</scope>
    <source>
        <strain evidence="2">ShG14-8</strain>
    </source>
</reference>
<gene>
    <name evidence="2" type="ORF">AWT59_0539</name>
</gene>
<evidence type="ECO:0000256" key="1">
    <source>
        <dbReference type="SAM" id="Phobius"/>
    </source>
</evidence>
<accession>A0A139BWK8</accession>